<evidence type="ECO:0008006" key="3">
    <source>
        <dbReference type="Google" id="ProtNLM"/>
    </source>
</evidence>
<evidence type="ECO:0000313" key="1">
    <source>
        <dbReference type="EMBL" id="KRL84335.1"/>
    </source>
</evidence>
<evidence type="ECO:0000313" key="2">
    <source>
        <dbReference type="Proteomes" id="UP000051048"/>
    </source>
</evidence>
<accession>A0A0R1TSI8</accession>
<dbReference type="Proteomes" id="UP000051048">
    <property type="component" value="Unassembled WGS sequence"/>
</dbReference>
<dbReference type="STRING" id="1423740.FC36_GL000258"/>
<protein>
    <recommendedName>
        <fullName evidence="3">DNA-damage-inducible protein J</fullName>
    </recommendedName>
</protein>
<organism evidence="1 2">
    <name type="scientific">Ligilactobacillus equi DSM 15833 = JCM 10991</name>
    <dbReference type="NCBI Taxonomy" id="1423740"/>
    <lineage>
        <taxon>Bacteria</taxon>
        <taxon>Bacillati</taxon>
        <taxon>Bacillota</taxon>
        <taxon>Bacilli</taxon>
        <taxon>Lactobacillales</taxon>
        <taxon>Lactobacillaceae</taxon>
        <taxon>Ligilactobacillus</taxon>
    </lineage>
</organism>
<name>A0A0R1TSI8_9LACO</name>
<dbReference type="Gene3D" id="1.10.1220.10">
    <property type="entry name" value="Met repressor-like"/>
    <property type="match status" value="1"/>
</dbReference>
<dbReference type="RefSeq" id="WP_025020350.1">
    <property type="nucleotide sequence ID" value="NZ_AZFH01000010.1"/>
</dbReference>
<sequence>MAALVKKMQVTIEKEKYDLVEEILAEVGMTPTAAVNVLFSKIISDGGLPFRPSLNERQFAKILNSKKK</sequence>
<dbReference type="InterPro" id="IPR013321">
    <property type="entry name" value="Arc_rbn_hlx_hlx"/>
</dbReference>
<dbReference type="GO" id="GO:0006355">
    <property type="term" value="P:regulation of DNA-templated transcription"/>
    <property type="evidence" value="ECO:0007669"/>
    <property type="project" value="InterPro"/>
</dbReference>
<reference evidence="1 2" key="1">
    <citation type="journal article" date="2015" name="Genome Announc.">
        <title>Expanding the biotechnology potential of lactobacilli through comparative genomics of 213 strains and associated genera.</title>
        <authorList>
            <person name="Sun Z."/>
            <person name="Harris H.M."/>
            <person name="McCann A."/>
            <person name="Guo C."/>
            <person name="Argimon S."/>
            <person name="Zhang W."/>
            <person name="Yang X."/>
            <person name="Jeffery I.B."/>
            <person name="Cooney J.C."/>
            <person name="Kagawa T.F."/>
            <person name="Liu W."/>
            <person name="Song Y."/>
            <person name="Salvetti E."/>
            <person name="Wrobel A."/>
            <person name="Rasinkangas P."/>
            <person name="Parkhill J."/>
            <person name="Rea M.C."/>
            <person name="O'Sullivan O."/>
            <person name="Ritari J."/>
            <person name="Douillard F.P."/>
            <person name="Paul Ross R."/>
            <person name="Yang R."/>
            <person name="Briner A.E."/>
            <person name="Felis G.E."/>
            <person name="de Vos W.M."/>
            <person name="Barrangou R."/>
            <person name="Klaenhammer T.R."/>
            <person name="Caufield P.W."/>
            <person name="Cui Y."/>
            <person name="Zhang H."/>
            <person name="O'Toole P.W."/>
        </authorList>
    </citation>
    <scope>NUCLEOTIDE SEQUENCE [LARGE SCALE GENOMIC DNA]</scope>
    <source>
        <strain evidence="1 2">DSM 15833</strain>
    </source>
</reference>
<proteinExistence type="predicted"/>
<comment type="caution">
    <text evidence="1">The sequence shown here is derived from an EMBL/GenBank/DDBJ whole genome shotgun (WGS) entry which is preliminary data.</text>
</comment>
<dbReference type="AlphaFoldDB" id="A0A0R1TSI8"/>
<dbReference type="EMBL" id="AZFH01000010">
    <property type="protein sequence ID" value="KRL84335.1"/>
    <property type="molecule type" value="Genomic_DNA"/>
</dbReference>
<gene>
    <name evidence="1" type="ORF">FC36_GL000258</name>
</gene>
<dbReference type="PATRIC" id="fig|1423740.3.peg.277"/>